<dbReference type="KEGG" id="pus:CKA81_10535"/>
<dbReference type="AlphaFoldDB" id="A0A410GD54"/>
<dbReference type="EMBL" id="CP022987">
    <property type="protein sequence ID" value="QAA94221.1"/>
    <property type="molecule type" value="Genomic_DNA"/>
</dbReference>
<keyword evidence="1 3" id="KW-0560">Oxidoreductase</keyword>
<evidence type="ECO:0000313" key="7">
    <source>
        <dbReference type="Proteomes" id="UP000283474"/>
    </source>
</evidence>
<dbReference type="SUPFAM" id="SSF51735">
    <property type="entry name" value="NAD(P)-binding Rossmann-fold domains"/>
    <property type="match status" value="1"/>
</dbReference>
<keyword evidence="7" id="KW-1185">Reference proteome</keyword>
<organism evidence="6 7">
    <name type="scientific">Pollutimonas thiosulfatoxidans</name>
    <dbReference type="NCBI Taxonomy" id="2028345"/>
    <lineage>
        <taxon>Bacteria</taxon>
        <taxon>Pseudomonadati</taxon>
        <taxon>Pseudomonadota</taxon>
        <taxon>Betaproteobacteria</taxon>
        <taxon>Burkholderiales</taxon>
        <taxon>Alcaligenaceae</taxon>
        <taxon>Pollutimonas</taxon>
    </lineage>
</organism>
<dbReference type="SUPFAM" id="SSF52283">
    <property type="entry name" value="Formate/glycerate dehydrogenase catalytic domain-like"/>
    <property type="match status" value="1"/>
</dbReference>
<keyword evidence="2" id="KW-0520">NAD</keyword>
<evidence type="ECO:0000256" key="2">
    <source>
        <dbReference type="ARBA" id="ARBA00023027"/>
    </source>
</evidence>
<gene>
    <name evidence="6" type="ORF">CKA81_10535</name>
</gene>
<dbReference type="GO" id="GO:0051287">
    <property type="term" value="F:NAD binding"/>
    <property type="evidence" value="ECO:0007669"/>
    <property type="project" value="InterPro"/>
</dbReference>
<dbReference type="CDD" id="cd12172">
    <property type="entry name" value="PGDH_like_2"/>
    <property type="match status" value="1"/>
</dbReference>
<dbReference type="InterPro" id="IPR029753">
    <property type="entry name" value="D-isomer_DH_CS"/>
</dbReference>
<accession>A0A410GD54</accession>
<evidence type="ECO:0000313" key="6">
    <source>
        <dbReference type="EMBL" id="QAA94221.1"/>
    </source>
</evidence>
<feature type="domain" description="D-isomer specific 2-hydroxyacid dehydrogenase NAD-binding" evidence="5">
    <location>
        <begin position="112"/>
        <end position="285"/>
    </location>
</feature>
<dbReference type="Pfam" id="PF00389">
    <property type="entry name" value="2-Hacid_dh"/>
    <property type="match status" value="1"/>
</dbReference>
<dbReference type="Proteomes" id="UP000283474">
    <property type="component" value="Chromosome"/>
</dbReference>
<protein>
    <recommendedName>
        <fullName evidence="8">Phosphoglycerate dehydrogenase</fullName>
    </recommendedName>
</protein>
<dbReference type="PROSITE" id="PS00671">
    <property type="entry name" value="D_2_HYDROXYACID_DH_3"/>
    <property type="match status" value="1"/>
</dbReference>
<dbReference type="OrthoDB" id="9805416at2"/>
<dbReference type="InterPro" id="IPR006139">
    <property type="entry name" value="D-isomer_2_OHA_DH_cat_dom"/>
</dbReference>
<dbReference type="InterPro" id="IPR036291">
    <property type="entry name" value="NAD(P)-bd_dom_sf"/>
</dbReference>
<comment type="similarity">
    <text evidence="3">Belongs to the D-isomer specific 2-hydroxyacid dehydrogenase family.</text>
</comment>
<evidence type="ECO:0000259" key="4">
    <source>
        <dbReference type="Pfam" id="PF00389"/>
    </source>
</evidence>
<name>A0A410GD54_9BURK</name>
<feature type="domain" description="D-isomer specific 2-hydroxyacid dehydrogenase catalytic" evidence="4">
    <location>
        <begin position="20"/>
        <end position="303"/>
    </location>
</feature>
<dbReference type="GO" id="GO:0016618">
    <property type="term" value="F:hydroxypyruvate reductase [NAD(P)H] activity"/>
    <property type="evidence" value="ECO:0007669"/>
    <property type="project" value="TreeGrafter"/>
</dbReference>
<dbReference type="Gene3D" id="3.40.50.720">
    <property type="entry name" value="NAD(P)-binding Rossmann-like Domain"/>
    <property type="match status" value="2"/>
</dbReference>
<dbReference type="Pfam" id="PF02826">
    <property type="entry name" value="2-Hacid_dh_C"/>
    <property type="match status" value="1"/>
</dbReference>
<dbReference type="InterPro" id="IPR050223">
    <property type="entry name" value="D-isomer_2-hydroxyacid_DH"/>
</dbReference>
<evidence type="ECO:0008006" key="8">
    <source>
        <dbReference type="Google" id="ProtNLM"/>
    </source>
</evidence>
<proteinExistence type="inferred from homology"/>
<dbReference type="GO" id="GO:0030267">
    <property type="term" value="F:glyoxylate reductase (NADPH) activity"/>
    <property type="evidence" value="ECO:0007669"/>
    <property type="project" value="TreeGrafter"/>
</dbReference>
<reference evidence="6 7" key="1">
    <citation type="submission" date="2017-08" db="EMBL/GenBank/DDBJ databases">
        <authorList>
            <person name="Park S.-J."/>
            <person name="Kim H."/>
        </authorList>
    </citation>
    <scope>NUCLEOTIDE SEQUENCE [LARGE SCALE GENOMIC DNA]</scope>
    <source>
        <strain evidence="7">ye3</strain>
    </source>
</reference>
<dbReference type="PANTHER" id="PTHR10996:SF178">
    <property type="entry name" value="2-HYDROXYACID DEHYDROGENASE YGL185C-RELATED"/>
    <property type="match status" value="1"/>
</dbReference>
<sequence>MFQRPGVAVGVLSMIPDVREAILKQFPNAKLRDEIQVLNEEELTEFLKDCDAAIVGLEPLSRKVIEALPNLKAVGKFGVGCNNIDFPALHERGIPFGMQPGVNRLAVAELALGFMISALRWIGPLAYDMRSARRPKQRIGRQLTGRVVGLHGCGHIGKEVVRLLKPFDCQILAHDIVDYRGFYEKEGVEPVSLDELVERSEVLSLHIPLTPETENIYDDAMLARLRPDCVLINTCRGGIVNEDALKRALQSGEIQAACFDAFAEEPPTDDELVGLPGLVGTPHIGASTIEARIAMGLAALKGLTENSVRAPDFQP</sequence>
<evidence type="ECO:0000259" key="5">
    <source>
        <dbReference type="Pfam" id="PF02826"/>
    </source>
</evidence>
<dbReference type="InterPro" id="IPR006140">
    <property type="entry name" value="D-isomer_DH_NAD-bd"/>
</dbReference>
<dbReference type="GO" id="GO:0005829">
    <property type="term" value="C:cytosol"/>
    <property type="evidence" value="ECO:0007669"/>
    <property type="project" value="TreeGrafter"/>
</dbReference>
<dbReference type="PANTHER" id="PTHR10996">
    <property type="entry name" value="2-HYDROXYACID DEHYDROGENASE-RELATED"/>
    <property type="match status" value="1"/>
</dbReference>
<evidence type="ECO:0000256" key="1">
    <source>
        <dbReference type="ARBA" id="ARBA00023002"/>
    </source>
</evidence>
<evidence type="ECO:0000256" key="3">
    <source>
        <dbReference type="RuleBase" id="RU003719"/>
    </source>
</evidence>